<evidence type="ECO:0000256" key="4">
    <source>
        <dbReference type="ARBA" id="ARBA00023163"/>
    </source>
</evidence>
<dbReference type="PANTHER" id="PTHR30537:SF5">
    <property type="entry name" value="HTH-TYPE TRANSCRIPTIONAL ACTIVATOR TTDR-RELATED"/>
    <property type="match status" value="1"/>
</dbReference>
<dbReference type="GO" id="GO:0043565">
    <property type="term" value="F:sequence-specific DNA binding"/>
    <property type="evidence" value="ECO:0007669"/>
    <property type="project" value="TreeGrafter"/>
</dbReference>
<evidence type="ECO:0000313" key="8">
    <source>
        <dbReference type="Proteomes" id="UP000239406"/>
    </source>
</evidence>
<name>A0A2S5T7X1_9BURK</name>
<dbReference type="PANTHER" id="PTHR30537">
    <property type="entry name" value="HTH-TYPE TRANSCRIPTIONAL REGULATOR"/>
    <property type="match status" value="1"/>
</dbReference>
<dbReference type="InterPro" id="IPR005119">
    <property type="entry name" value="LysR_subst-bd"/>
</dbReference>
<protein>
    <submittedName>
        <fullName evidence="7">DNA-binding transcriptional LysR family regulator</fullName>
    </submittedName>
    <submittedName>
        <fullName evidence="6">LysR family transcriptional regulator</fullName>
    </submittedName>
</protein>
<evidence type="ECO:0000313" key="6">
    <source>
        <dbReference type="EMBL" id="PPE71083.1"/>
    </source>
</evidence>
<sequence>MKCAGTRYRGAARAAHTCAMDRLKALEIFKTVADKRSFVKAAEALNLSNPVVSRSVRELEAVLGVRLMQRTTRRVALTAEGLDVLERARRLLDSYAELTAASSQSASDMAGAIRLTAPSYFGVLPLAPVLSGFMAEHPRVQVELLLTDEPLDLVAQSIDLAVRVADELPGSLIARRAGEVRFGVYGAPHYLRSRGLPRQPSDLAQHACLVHGVRGRSRAWRFSHPVTQQAIEIDVPATLQASDTHALLAAARHGSGLALLPAALAEPALQQGELQQVLGAWGPAPVGVHLAYCSRRQPLRVRRLMERFAEAFDAPPPAALPGPVPALA</sequence>
<dbReference type="Proteomes" id="UP000294772">
    <property type="component" value="Unassembled WGS sequence"/>
</dbReference>
<dbReference type="InterPro" id="IPR058163">
    <property type="entry name" value="LysR-type_TF_proteobact-type"/>
</dbReference>
<reference evidence="6 8" key="1">
    <citation type="submission" date="2018-02" db="EMBL/GenBank/DDBJ databases">
        <title>Reclassifiation of [Polyangium] brachysporum DSM 7029 as Guopingzhaonella breviflexa gen. nov., sp. nov., a member of the family Comamonadaceae.</title>
        <authorList>
            <person name="Tang B."/>
        </authorList>
    </citation>
    <scope>NUCLEOTIDE SEQUENCE [LARGE SCALE GENOMIC DNA]</scope>
    <source>
        <strain evidence="6 8">DSM 15344</strain>
    </source>
</reference>
<proteinExistence type="inferred from homology"/>
<evidence type="ECO:0000259" key="5">
    <source>
        <dbReference type="PROSITE" id="PS50931"/>
    </source>
</evidence>
<evidence type="ECO:0000256" key="3">
    <source>
        <dbReference type="ARBA" id="ARBA00023125"/>
    </source>
</evidence>
<evidence type="ECO:0000256" key="1">
    <source>
        <dbReference type="ARBA" id="ARBA00009437"/>
    </source>
</evidence>
<evidence type="ECO:0000313" key="9">
    <source>
        <dbReference type="Proteomes" id="UP000294772"/>
    </source>
</evidence>
<dbReference type="SUPFAM" id="SSF46785">
    <property type="entry name" value="Winged helix' DNA-binding domain"/>
    <property type="match status" value="1"/>
</dbReference>
<comment type="caution">
    <text evidence="6">The sequence shown here is derived from an EMBL/GenBank/DDBJ whole genome shotgun (WGS) entry which is preliminary data.</text>
</comment>
<dbReference type="EMBL" id="SLXF01000004">
    <property type="protein sequence ID" value="TCP07627.1"/>
    <property type="molecule type" value="Genomic_DNA"/>
</dbReference>
<dbReference type="GO" id="GO:0003700">
    <property type="term" value="F:DNA-binding transcription factor activity"/>
    <property type="evidence" value="ECO:0007669"/>
    <property type="project" value="InterPro"/>
</dbReference>
<dbReference type="GO" id="GO:0006351">
    <property type="term" value="P:DNA-templated transcription"/>
    <property type="evidence" value="ECO:0007669"/>
    <property type="project" value="TreeGrafter"/>
</dbReference>
<gene>
    <name evidence="6" type="ORF">C1702_03725</name>
    <name evidence="7" type="ORF">EV676_104182</name>
</gene>
<dbReference type="Pfam" id="PF00126">
    <property type="entry name" value="HTH_1"/>
    <property type="match status" value="1"/>
</dbReference>
<accession>A0A2S5T7X1</accession>
<dbReference type="Pfam" id="PF03466">
    <property type="entry name" value="LysR_substrate"/>
    <property type="match status" value="1"/>
</dbReference>
<organism evidence="6 8">
    <name type="scientific">Caldimonas thermodepolymerans</name>
    <dbReference type="NCBI Taxonomy" id="215580"/>
    <lineage>
        <taxon>Bacteria</taxon>
        <taxon>Pseudomonadati</taxon>
        <taxon>Pseudomonadota</taxon>
        <taxon>Betaproteobacteria</taxon>
        <taxon>Burkholderiales</taxon>
        <taxon>Sphaerotilaceae</taxon>
        <taxon>Caldimonas</taxon>
    </lineage>
</organism>
<evidence type="ECO:0000256" key="2">
    <source>
        <dbReference type="ARBA" id="ARBA00023015"/>
    </source>
</evidence>
<dbReference type="InterPro" id="IPR036388">
    <property type="entry name" value="WH-like_DNA-bd_sf"/>
</dbReference>
<keyword evidence="3 7" id="KW-0238">DNA-binding</keyword>
<comment type="similarity">
    <text evidence="1">Belongs to the LysR transcriptional regulatory family.</text>
</comment>
<keyword evidence="4" id="KW-0804">Transcription</keyword>
<dbReference type="Gene3D" id="1.10.10.10">
    <property type="entry name" value="Winged helix-like DNA-binding domain superfamily/Winged helix DNA-binding domain"/>
    <property type="match status" value="1"/>
</dbReference>
<dbReference type="CDD" id="cd08422">
    <property type="entry name" value="PBP2_CrgA_like"/>
    <property type="match status" value="1"/>
</dbReference>
<dbReference type="InterPro" id="IPR036390">
    <property type="entry name" value="WH_DNA-bd_sf"/>
</dbReference>
<dbReference type="AlphaFoldDB" id="A0A2S5T7X1"/>
<dbReference type="InterPro" id="IPR000847">
    <property type="entry name" value="LysR_HTH_N"/>
</dbReference>
<dbReference type="EMBL" id="PSNY01000003">
    <property type="protein sequence ID" value="PPE71083.1"/>
    <property type="molecule type" value="Genomic_DNA"/>
</dbReference>
<keyword evidence="8" id="KW-1185">Reference proteome</keyword>
<dbReference type="SUPFAM" id="SSF53850">
    <property type="entry name" value="Periplasmic binding protein-like II"/>
    <property type="match status" value="1"/>
</dbReference>
<feature type="domain" description="HTH lysR-type" evidence="5">
    <location>
        <begin position="21"/>
        <end position="78"/>
    </location>
</feature>
<reference evidence="7 9" key="2">
    <citation type="submission" date="2019-03" db="EMBL/GenBank/DDBJ databases">
        <title>Genomic Encyclopedia of Type Strains, Phase IV (KMG-IV): sequencing the most valuable type-strain genomes for metagenomic binning, comparative biology and taxonomic classification.</title>
        <authorList>
            <person name="Goeker M."/>
        </authorList>
    </citation>
    <scope>NUCLEOTIDE SEQUENCE [LARGE SCALE GENOMIC DNA]</scope>
    <source>
        <strain evidence="7 9">DSM 15264</strain>
    </source>
</reference>
<keyword evidence="2" id="KW-0805">Transcription regulation</keyword>
<dbReference type="PRINTS" id="PR00039">
    <property type="entry name" value="HTHLYSR"/>
</dbReference>
<dbReference type="OrthoDB" id="8705920at2"/>
<dbReference type="Gene3D" id="3.40.190.290">
    <property type="match status" value="1"/>
</dbReference>
<dbReference type="PROSITE" id="PS50931">
    <property type="entry name" value="HTH_LYSR"/>
    <property type="match status" value="1"/>
</dbReference>
<evidence type="ECO:0000313" key="7">
    <source>
        <dbReference type="EMBL" id="TCP07627.1"/>
    </source>
</evidence>
<dbReference type="Proteomes" id="UP000239406">
    <property type="component" value="Unassembled WGS sequence"/>
</dbReference>
<dbReference type="FunFam" id="1.10.10.10:FF:000001">
    <property type="entry name" value="LysR family transcriptional regulator"/>
    <property type="match status" value="1"/>
</dbReference>